<organism evidence="3 4">
    <name type="scientific">Marinomonas fungiae</name>
    <dbReference type="NCBI Taxonomy" id="1137284"/>
    <lineage>
        <taxon>Bacteria</taxon>
        <taxon>Pseudomonadati</taxon>
        <taxon>Pseudomonadota</taxon>
        <taxon>Gammaproteobacteria</taxon>
        <taxon>Oceanospirillales</taxon>
        <taxon>Oceanospirillaceae</taxon>
        <taxon>Marinomonas</taxon>
    </lineage>
</organism>
<accession>A0A0K6ILP9</accession>
<dbReference type="GO" id="GO:0005829">
    <property type="term" value="C:cytosol"/>
    <property type="evidence" value="ECO:0007669"/>
    <property type="project" value="TreeGrafter"/>
</dbReference>
<evidence type="ECO:0000259" key="2">
    <source>
        <dbReference type="PROSITE" id="PS01124"/>
    </source>
</evidence>
<dbReference type="PROSITE" id="PS01124">
    <property type="entry name" value="HTH_ARAC_FAMILY_2"/>
    <property type="match status" value="1"/>
</dbReference>
<name>A0A0K6ILP9_9GAMM</name>
<reference evidence="4" key="1">
    <citation type="submission" date="2015-08" db="EMBL/GenBank/DDBJ databases">
        <authorList>
            <person name="Varghese N."/>
        </authorList>
    </citation>
    <scope>NUCLEOTIDE SEQUENCE [LARGE SCALE GENOMIC DNA]</scope>
    <source>
        <strain evidence="4">JCM 18476</strain>
    </source>
</reference>
<dbReference type="PANTHER" id="PTHR47894">
    <property type="entry name" value="HTH-TYPE TRANSCRIPTIONAL REGULATOR GADX"/>
    <property type="match status" value="1"/>
</dbReference>
<gene>
    <name evidence="3" type="ORF">Ga0061065_10656</name>
</gene>
<keyword evidence="1 3" id="KW-0238">DNA-binding</keyword>
<dbReference type="PANTHER" id="PTHR47894:SF1">
    <property type="entry name" value="HTH-TYPE TRANSCRIPTIONAL REGULATOR VQSM"/>
    <property type="match status" value="1"/>
</dbReference>
<dbReference type="Pfam" id="PF12625">
    <property type="entry name" value="Arabinose_bd"/>
    <property type="match status" value="1"/>
</dbReference>
<keyword evidence="4" id="KW-1185">Reference proteome</keyword>
<dbReference type="Proteomes" id="UP000182769">
    <property type="component" value="Unassembled WGS sequence"/>
</dbReference>
<evidence type="ECO:0000313" key="4">
    <source>
        <dbReference type="Proteomes" id="UP000182769"/>
    </source>
</evidence>
<dbReference type="GO" id="GO:0000976">
    <property type="term" value="F:transcription cis-regulatory region binding"/>
    <property type="evidence" value="ECO:0007669"/>
    <property type="project" value="TreeGrafter"/>
</dbReference>
<sequence length="332" mass="37448">MMSKSWCESHEATVVPQAGVLQMGDVALQRAIPMDVLLNKTKLFATDLQNPNTLLSAKQLAQLFRNASLLLSRPDLPLVIGQQLLPISLQHFGLGVMHAANVAQVLDYLLKAQSLWSPLLHLTALKHEGYLSLYWSDAGAHLDPEEFTLAVLMEMEALRSILLWLGIDLHASEWVFELKSLPANTLSECQSRWAASPVKTDCERFALTLPNTLLHEPLKQASSSLFYVSEQQVAQLPLSFLGYIQQRLLQEIREMPSLETLADEMAISPATLKRKLKAHGTSYQKQMDQARSLMSYHYSHKLGYSTERVAESLNFYDTSNFRRAMKRWILVG</sequence>
<dbReference type="STRING" id="1137284.GCA_001418205_02101"/>
<protein>
    <submittedName>
        <fullName evidence="3">AraC-type DNA-binding domain and AraC-containing proteins</fullName>
    </submittedName>
</protein>
<dbReference type="GO" id="GO:0003700">
    <property type="term" value="F:DNA-binding transcription factor activity"/>
    <property type="evidence" value="ECO:0007669"/>
    <property type="project" value="InterPro"/>
</dbReference>
<dbReference type="Gene3D" id="1.10.10.60">
    <property type="entry name" value="Homeodomain-like"/>
    <property type="match status" value="1"/>
</dbReference>
<dbReference type="InterPro" id="IPR032687">
    <property type="entry name" value="AraC-type_N"/>
</dbReference>
<dbReference type="RefSeq" id="WP_162265210.1">
    <property type="nucleotide sequence ID" value="NZ_CYHG01000006.1"/>
</dbReference>
<dbReference type="InterPro" id="IPR018060">
    <property type="entry name" value="HTH_AraC"/>
</dbReference>
<evidence type="ECO:0000313" key="3">
    <source>
        <dbReference type="EMBL" id="CUB04237.1"/>
    </source>
</evidence>
<feature type="domain" description="HTH araC/xylS-type" evidence="2">
    <location>
        <begin position="238"/>
        <end position="332"/>
    </location>
</feature>
<dbReference type="AlphaFoldDB" id="A0A0K6ILP9"/>
<proteinExistence type="predicted"/>
<dbReference type="EMBL" id="CYHG01000006">
    <property type="protein sequence ID" value="CUB04237.1"/>
    <property type="molecule type" value="Genomic_DNA"/>
</dbReference>
<evidence type="ECO:0000256" key="1">
    <source>
        <dbReference type="ARBA" id="ARBA00023125"/>
    </source>
</evidence>